<comment type="caution">
    <text evidence="2">The sequence shown here is derived from an EMBL/GenBank/DDBJ whole genome shotgun (WGS) entry which is preliminary data.</text>
</comment>
<organism evidence="2 3">
    <name type="scientific">Crotalaria pallida</name>
    <name type="common">Smooth rattlebox</name>
    <name type="synonym">Crotalaria striata</name>
    <dbReference type="NCBI Taxonomy" id="3830"/>
    <lineage>
        <taxon>Eukaryota</taxon>
        <taxon>Viridiplantae</taxon>
        <taxon>Streptophyta</taxon>
        <taxon>Embryophyta</taxon>
        <taxon>Tracheophyta</taxon>
        <taxon>Spermatophyta</taxon>
        <taxon>Magnoliopsida</taxon>
        <taxon>eudicotyledons</taxon>
        <taxon>Gunneridae</taxon>
        <taxon>Pentapetalae</taxon>
        <taxon>rosids</taxon>
        <taxon>fabids</taxon>
        <taxon>Fabales</taxon>
        <taxon>Fabaceae</taxon>
        <taxon>Papilionoideae</taxon>
        <taxon>50 kb inversion clade</taxon>
        <taxon>genistoids sensu lato</taxon>
        <taxon>core genistoids</taxon>
        <taxon>Crotalarieae</taxon>
        <taxon>Crotalaria</taxon>
    </lineage>
</organism>
<accession>A0AAN9I6W5</accession>
<sequence length="83" mass="9063">MAFGIFRHFLLGIVCIALVISGATMISAKPPPIDCNWACELQPQETDYNIKCSRRCQENGYKKGGSCTKGGCCCIKDDNGNEK</sequence>
<keyword evidence="3" id="KW-1185">Reference proteome</keyword>
<proteinExistence type="predicted"/>
<evidence type="ECO:0000313" key="2">
    <source>
        <dbReference type="EMBL" id="KAK7267174.1"/>
    </source>
</evidence>
<dbReference type="EMBL" id="JAYWIO010000004">
    <property type="protein sequence ID" value="KAK7267174.1"/>
    <property type="molecule type" value="Genomic_DNA"/>
</dbReference>
<protein>
    <recommendedName>
        <fullName evidence="4">LCR</fullName>
    </recommendedName>
</protein>
<evidence type="ECO:0008006" key="4">
    <source>
        <dbReference type="Google" id="ProtNLM"/>
    </source>
</evidence>
<dbReference type="Proteomes" id="UP001372338">
    <property type="component" value="Unassembled WGS sequence"/>
</dbReference>
<feature type="chain" id="PRO_5043019349" description="LCR" evidence="1">
    <location>
        <begin position="29"/>
        <end position="83"/>
    </location>
</feature>
<gene>
    <name evidence="2" type="ORF">RIF29_19839</name>
</gene>
<reference evidence="2 3" key="1">
    <citation type="submission" date="2024-01" db="EMBL/GenBank/DDBJ databases">
        <title>The genomes of 5 underutilized Papilionoideae crops provide insights into root nodulation and disease resistanc.</title>
        <authorList>
            <person name="Yuan L."/>
        </authorList>
    </citation>
    <scope>NUCLEOTIDE SEQUENCE [LARGE SCALE GENOMIC DNA]</scope>
    <source>
        <strain evidence="2">ZHUSHIDOU_FW_LH</strain>
        <tissue evidence="2">Leaf</tissue>
    </source>
</reference>
<evidence type="ECO:0000313" key="3">
    <source>
        <dbReference type="Proteomes" id="UP001372338"/>
    </source>
</evidence>
<feature type="signal peptide" evidence="1">
    <location>
        <begin position="1"/>
        <end position="28"/>
    </location>
</feature>
<evidence type="ECO:0000256" key="1">
    <source>
        <dbReference type="SAM" id="SignalP"/>
    </source>
</evidence>
<keyword evidence="1" id="KW-0732">Signal</keyword>
<dbReference type="AlphaFoldDB" id="A0AAN9I6W5"/>
<name>A0AAN9I6W5_CROPI</name>